<dbReference type="Proteomes" id="UP000676246">
    <property type="component" value="Unassembled WGS sequence"/>
</dbReference>
<organism evidence="1 2">
    <name type="scientific">Ideonella alba</name>
    <dbReference type="NCBI Taxonomy" id="2824118"/>
    <lineage>
        <taxon>Bacteria</taxon>
        <taxon>Pseudomonadati</taxon>
        <taxon>Pseudomonadota</taxon>
        <taxon>Betaproteobacteria</taxon>
        <taxon>Burkholderiales</taxon>
        <taxon>Sphaerotilaceae</taxon>
        <taxon>Ideonella</taxon>
    </lineage>
</organism>
<dbReference type="PROSITE" id="PS51257">
    <property type="entry name" value="PROKAR_LIPOPROTEIN"/>
    <property type="match status" value="1"/>
</dbReference>
<accession>A0A941BGE9</accession>
<comment type="caution">
    <text evidence="1">The sequence shown here is derived from an EMBL/GenBank/DDBJ whole genome shotgun (WGS) entry which is preliminary data.</text>
</comment>
<keyword evidence="2" id="KW-1185">Reference proteome</keyword>
<evidence type="ECO:0000313" key="1">
    <source>
        <dbReference type="EMBL" id="MBQ0932986.1"/>
    </source>
</evidence>
<dbReference type="Pfam" id="PF08811">
    <property type="entry name" value="DUF1800"/>
    <property type="match status" value="1"/>
</dbReference>
<proteinExistence type="predicted"/>
<dbReference type="AlphaFoldDB" id="A0A941BGE9"/>
<dbReference type="InterPro" id="IPR014917">
    <property type="entry name" value="DUF1800"/>
</dbReference>
<dbReference type="RefSeq" id="WP_210856687.1">
    <property type="nucleotide sequence ID" value="NZ_JAGQDD010000022.1"/>
</dbReference>
<sequence>MLLLRRRLLLSAPLLVLGGCADLARPRAEPSAADTDPARARRWLVRLAWGADADTLAQVRQIGLSAWVSQQLQPSASAPPLPAPLQARLAEQTTARTDLATLVWQMQAQRREAVGQADPDARTRDFKAWQQAMTRLQQEGAHRQLWRAVHSPRPLQSRLGWFWLNHFNVYQGKQDLRAMVADYDEQLQAQALGRFRDLLGVALMHPAMLRYLDNDQNAAGRLNENLGRELLELHTLGVDGGYTQADVLSAARALTGLGLASAPEARGPAVLRRGLMAFNPARHDNEPKTLLGELLPGQGLAQVEALLDRLARHPATARHVTRRLALYLLGRPASDALQQQLARRFLDSDGRIAEVLRTLLAHPEFEASLGQGFKDPVHWVVSALREQRPPDAWLQPEMPLGWLARLGEAPYQRGTPDGYPLERTAWAAPGQLALRFELARSMALRWGAVWGQPADTPLPTEDPAAVASGSSREVLASARRPAERLALWWSSPEFMSH</sequence>
<name>A0A941BGE9_9BURK</name>
<protein>
    <submittedName>
        <fullName evidence="1">DUF1800 domain-containing protein</fullName>
    </submittedName>
</protein>
<dbReference type="EMBL" id="JAGQDD010000022">
    <property type="protein sequence ID" value="MBQ0932986.1"/>
    <property type="molecule type" value="Genomic_DNA"/>
</dbReference>
<gene>
    <name evidence="1" type="ORF">KAK03_21155</name>
</gene>
<reference evidence="1 2" key="1">
    <citation type="submission" date="2021-04" db="EMBL/GenBank/DDBJ databases">
        <title>The genome sequence of Ideonella sp. 3Y2.</title>
        <authorList>
            <person name="Liu Y."/>
        </authorList>
    </citation>
    <scope>NUCLEOTIDE SEQUENCE [LARGE SCALE GENOMIC DNA]</scope>
    <source>
        <strain evidence="1 2">3Y2</strain>
    </source>
</reference>
<evidence type="ECO:0000313" key="2">
    <source>
        <dbReference type="Proteomes" id="UP000676246"/>
    </source>
</evidence>